<comment type="catalytic activity">
    <reaction evidence="8">
        <text>a 5-methoxy-2-methyl-3-(all-trans-polyprenyl)benzene-1,4-diol + AH2 + O2 = a 3-demethylubiquinol + A + H2O</text>
        <dbReference type="Rhea" id="RHEA:50908"/>
        <dbReference type="Rhea" id="RHEA-COMP:10859"/>
        <dbReference type="Rhea" id="RHEA-COMP:10914"/>
        <dbReference type="ChEBI" id="CHEBI:13193"/>
        <dbReference type="ChEBI" id="CHEBI:15377"/>
        <dbReference type="ChEBI" id="CHEBI:15379"/>
        <dbReference type="ChEBI" id="CHEBI:17499"/>
        <dbReference type="ChEBI" id="CHEBI:84167"/>
        <dbReference type="ChEBI" id="CHEBI:84422"/>
        <dbReference type="EC" id="1.14.99.60"/>
    </reaction>
</comment>
<evidence type="ECO:0000313" key="10">
    <source>
        <dbReference type="EMBL" id="PVH92370.1"/>
    </source>
</evidence>
<proteinExistence type="inferred from homology"/>
<comment type="similarity">
    <text evidence="8">Belongs to the COQ7 family.</text>
</comment>
<dbReference type="GO" id="GO:0006744">
    <property type="term" value="P:ubiquinone biosynthetic process"/>
    <property type="evidence" value="ECO:0007669"/>
    <property type="project" value="UniProtKB-UniRule"/>
</dbReference>
<dbReference type="InterPro" id="IPR009078">
    <property type="entry name" value="Ferritin-like_SF"/>
</dbReference>
<dbReference type="GO" id="GO:0008682">
    <property type="term" value="F:3-demethoxyubiquinol 3-hydroxylase activity"/>
    <property type="evidence" value="ECO:0007669"/>
    <property type="project" value="UniProtKB-EC"/>
</dbReference>
<evidence type="ECO:0000256" key="5">
    <source>
        <dbReference type="ARBA" id="ARBA00023004"/>
    </source>
</evidence>
<comment type="pathway">
    <text evidence="1 8">Cofactor biosynthesis; ubiquinone biosynthesis.</text>
</comment>
<accession>A0A2V1D2V6</accession>
<sequence length="254" mass="28271">MATPILSPIRTLSRNAPRPQFLVATVSASRRALHNTPSPKATTTDIAPPATSPSNKPTTTTPSTPLTQPQKDFLDSALRVNQAGELAAVLIYTAQTPPLLRSHPHLRPLMKHMHDQEAGHFTYFNSLLHKHRIRPTAMYPIWHVAASALGWGTAIMGREAAMACTEAVETEIGSHYNEQVRVLLDWADKMERKGETLGEELMGLIGELRRIRDEELEHLDHAVENDSKEARPYELLTNVIRGGCRTAIWISEKV</sequence>
<dbReference type="Pfam" id="PF03232">
    <property type="entry name" value="COQ7"/>
    <property type="match status" value="1"/>
</dbReference>
<comment type="subunit">
    <text evidence="8">Component of a multi-subunit COQ enzyme complex, composed of at least COQ3, COQ4, COQ5, COQ6, COQ7 and COQ9.</text>
</comment>
<keyword evidence="11" id="KW-1185">Reference proteome</keyword>
<dbReference type="GO" id="GO:0046872">
    <property type="term" value="F:metal ion binding"/>
    <property type="evidence" value="ECO:0007669"/>
    <property type="project" value="UniProtKB-KW"/>
</dbReference>
<evidence type="ECO:0000256" key="4">
    <source>
        <dbReference type="ARBA" id="ARBA00023002"/>
    </source>
</evidence>
<keyword evidence="7 8" id="KW-0472">Membrane</keyword>
<evidence type="ECO:0000256" key="9">
    <source>
        <dbReference type="SAM" id="MobiDB-lite"/>
    </source>
</evidence>
<reference evidence="10 11" key="1">
    <citation type="journal article" date="2018" name="Sci. Rep.">
        <title>Comparative genomics provides insights into the lifestyle and reveals functional heterogeneity of dark septate endophytic fungi.</title>
        <authorList>
            <person name="Knapp D.G."/>
            <person name="Nemeth J.B."/>
            <person name="Barry K."/>
            <person name="Hainaut M."/>
            <person name="Henrissat B."/>
            <person name="Johnson J."/>
            <person name="Kuo A."/>
            <person name="Lim J.H.P."/>
            <person name="Lipzen A."/>
            <person name="Nolan M."/>
            <person name="Ohm R.A."/>
            <person name="Tamas L."/>
            <person name="Grigoriev I.V."/>
            <person name="Spatafora J.W."/>
            <person name="Nagy L.G."/>
            <person name="Kovacs G.M."/>
        </authorList>
    </citation>
    <scope>NUCLEOTIDE SEQUENCE [LARGE SCALE GENOMIC DNA]</scope>
    <source>
        <strain evidence="10 11">DSE2036</strain>
    </source>
</reference>
<dbReference type="AlphaFoldDB" id="A0A2V1D2V6"/>
<dbReference type="EMBL" id="KZ805689">
    <property type="protein sequence ID" value="PVH92370.1"/>
    <property type="molecule type" value="Genomic_DNA"/>
</dbReference>
<organism evidence="10 11">
    <name type="scientific">Periconia macrospinosa</name>
    <dbReference type="NCBI Taxonomy" id="97972"/>
    <lineage>
        <taxon>Eukaryota</taxon>
        <taxon>Fungi</taxon>
        <taxon>Dikarya</taxon>
        <taxon>Ascomycota</taxon>
        <taxon>Pezizomycotina</taxon>
        <taxon>Dothideomycetes</taxon>
        <taxon>Pleosporomycetidae</taxon>
        <taxon>Pleosporales</taxon>
        <taxon>Massarineae</taxon>
        <taxon>Periconiaceae</taxon>
        <taxon>Periconia</taxon>
    </lineage>
</organism>
<feature type="binding site" evidence="8">
    <location>
        <position position="117"/>
    </location>
    <ligand>
        <name>Fe cation</name>
        <dbReference type="ChEBI" id="CHEBI:24875"/>
        <label>1</label>
    </ligand>
</feature>
<dbReference type="InterPro" id="IPR011566">
    <property type="entry name" value="Ubq_synth_Coq7"/>
</dbReference>
<dbReference type="OrthoDB" id="275371at2759"/>
<keyword evidence="3 8" id="KW-0479">Metal-binding</keyword>
<dbReference type="PANTHER" id="PTHR11237">
    <property type="entry name" value="COENZYME Q10 BIOSYNTHESIS PROTEIN 7"/>
    <property type="match status" value="1"/>
</dbReference>
<keyword evidence="2 8" id="KW-0831">Ubiquinone biosynthesis</keyword>
<feature type="region of interest" description="Disordered" evidence="9">
    <location>
        <begin position="31"/>
        <end position="70"/>
    </location>
</feature>
<evidence type="ECO:0000256" key="3">
    <source>
        <dbReference type="ARBA" id="ARBA00022723"/>
    </source>
</evidence>
<comment type="subcellular location">
    <subcellularLocation>
        <location evidence="8">Mitochondrion inner membrane</location>
        <topology evidence="8">Peripheral membrane protein</topology>
        <orientation evidence="8">Matrix side</orientation>
    </subcellularLocation>
</comment>
<name>A0A2V1D2V6_9PLEO</name>
<keyword evidence="6 8" id="KW-0503">Monooxygenase</keyword>
<comment type="cofactor">
    <cofactor evidence="8">
        <name>Fe cation</name>
        <dbReference type="ChEBI" id="CHEBI:24875"/>
    </cofactor>
    <text evidence="8">Binds 2 iron ions per subunit.</text>
</comment>
<comment type="function">
    <text evidence="8">Catalyzes the hydroxylation of 2-polyprenyl-3-methyl-6-methoxy-1,4-benzoquinol (DMQH2) during ubiquinone biosynthesis. Has also a structural role in the COQ enzyme complex, stabilizing other COQ polypeptides.</text>
</comment>
<dbReference type="STRING" id="97972.A0A2V1D2V6"/>
<dbReference type="HAMAP" id="MF_01658">
    <property type="entry name" value="COQ7"/>
    <property type="match status" value="1"/>
</dbReference>
<gene>
    <name evidence="8" type="primary">COQ7</name>
    <name evidence="10" type="ORF">DM02DRAFT_619986</name>
</gene>
<evidence type="ECO:0000256" key="7">
    <source>
        <dbReference type="ARBA" id="ARBA00023136"/>
    </source>
</evidence>
<feature type="binding site" evidence="8">
    <location>
        <position position="120"/>
    </location>
    <ligand>
        <name>Fe cation</name>
        <dbReference type="ChEBI" id="CHEBI:24875"/>
        <label>1</label>
    </ligand>
</feature>
<evidence type="ECO:0000256" key="8">
    <source>
        <dbReference type="HAMAP-Rule" id="MF_03194"/>
    </source>
</evidence>
<evidence type="ECO:0000256" key="2">
    <source>
        <dbReference type="ARBA" id="ARBA00022688"/>
    </source>
</evidence>
<feature type="compositionally biased region" description="Polar residues" evidence="9">
    <location>
        <begin position="35"/>
        <end position="45"/>
    </location>
</feature>
<feature type="binding site" evidence="8">
    <location>
        <position position="85"/>
    </location>
    <ligand>
        <name>Fe cation</name>
        <dbReference type="ChEBI" id="CHEBI:24875"/>
        <label>1</label>
    </ligand>
</feature>
<feature type="compositionally biased region" description="Low complexity" evidence="9">
    <location>
        <begin position="48"/>
        <end position="69"/>
    </location>
</feature>
<evidence type="ECO:0000256" key="1">
    <source>
        <dbReference type="ARBA" id="ARBA00004749"/>
    </source>
</evidence>
<keyword evidence="8" id="KW-0496">Mitochondrion</keyword>
<dbReference type="UniPathway" id="UPA00232"/>
<dbReference type="CDD" id="cd01042">
    <property type="entry name" value="DMQH"/>
    <property type="match status" value="1"/>
</dbReference>
<keyword evidence="4 8" id="KW-0560">Oxidoreductase</keyword>
<dbReference type="PANTHER" id="PTHR11237:SF4">
    <property type="entry name" value="5-DEMETHOXYUBIQUINONE HYDROXYLASE, MITOCHONDRIAL"/>
    <property type="match status" value="1"/>
</dbReference>
<feature type="binding site" evidence="8">
    <location>
        <position position="215"/>
    </location>
    <ligand>
        <name>Fe cation</name>
        <dbReference type="ChEBI" id="CHEBI:24875"/>
        <label>1</label>
    </ligand>
</feature>
<dbReference type="SUPFAM" id="SSF47240">
    <property type="entry name" value="Ferritin-like"/>
    <property type="match status" value="1"/>
</dbReference>
<feature type="binding site" evidence="8">
    <location>
        <position position="215"/>
    </location>
    <ligand>
        <name>Fe cation</name>
        <dbReference type="ChEBI" id="CHEBI:24875"/>
        <label>2</label>
    </ligand>
</feature>
<dbReference type="EC" id="1.14.99.60" evidence="8"/>
<dbReference type="Proteomes" id="UP000244855">
    <property type="component" value="Unassembled WGS sequence"/>
</dbReference>
<feature type="binding site" evidence="8">
    <location>
        <position position="218"/>
    </location>
    <ligand>
        <name>Fe cation</name>
        <dbReference type="ChEBI" id="CHEBI:24875"/>
        <label>2</label>
    </ligand>
</feature>
<keyword evidence="5 8" id="KW-0408">Iron</keyword>
<keyword evidence="8" id="KW-0999">Mitochondrion inner membrane</keyword>
<protein>
    <recommendedName>
        <fullName evidence="8">5-demethoxyubiquinone hydroxylase, mitochondrial</fullName>
        <shortName evidence="8">DMQ hydroxylase</shortName>
        <ecNumber evidence="8">1.14.99.60</ecNumber>
    </recommendedName>
    <alternativeName>
        <fullName evidence="8">Ubiquinone biosynthesis monooxygenase COQ7</fullName>
    </alternativeName>
</protein>
<evidence type="ECO:0000256" key="6">
    <source>
        <dbReference type="ARBA" id="ARBA00023033"/>
    </source>
</evidence>
<feature type="binding site" evidence="8">
    <location>
        <position position="169"/>
    </location>
    <ligand>
        <name>Fe cation</name>
        <dbReference type="ChEBI" id="CHEBI:24875"/>
        <label>2</label>
    </ligand>
</feature>
<evidence type="ECO:0000313" key="11">
    <source>
        <dbReference type="Proteomes" id="UP000244855"/>
    </source>
</evidence>
<dbReference type="GO" id="GO:0031314">
    <property type="term" value="C:extrinsic component of mitochondrial inner membrane"/>
    <property type="evidence" value="ECO:0007669"/>
    <property type="project" value="UniProtKB-UniRule"/>
</dbReference>
<feature type="binding site" evidence="8">
    <location>
        <position position="117"/>
    </location>
    <ligand>
        <name>Fe cation</name>
        <dbReference type="ChEBI" id="CHEBI:24875"/>
        <label>2</label>
    </ligand>
</feature>
<dbReference type="GO" id="GO:0016709">
    <property type="term" value="F:oxidoreductase activity, acting on paired donors, with incorporation or reduction of molecular oxygen, NAD(P)H as one donor, and incorporation of one atom of oxygen"/>
    <property type="evidence" value="ECO:0007669"/>
    <property type="project" value="UniProtKB-UniRule"/>
</dbReference>